<organism evidence="1 2">
    <name type="scientific">Trichogramma kaykai</name>
    <dbReference type="NCBI Taxonomy" id="54128"/>
    <lineage>
        <taxon>Eukaryota</taxon>
        <taxon>Metazoa</taxon>
        <taxon>Ecdysozoa</taxon>
        <taxon>Arthropoda</taxon>
        <taxon>Hexapoda</taxon>
        <taxon>Insecta</taxon>
        <taxon>Pterygota</taxon>
        <taxon>Neoptera</taxon>
        <taxon>Endopterygota</taxon>
        <taxon>Hymenoptera</taxon>
        <taxon>Apocrita</taxon>
        <taxon>Proctotrupomorpha</taxon>
        <taxon>Chalcidoidea</taxon>
        <taxon>Trichogrammatidae</taxon>
        <taxon>Trichogramma</taxon>
    </lineage>
</organism>
<name>A0ABD2WZ44_9HYME</name>
<dbReference type="Proteomes" id="UP001627154">
    <property type="component" value="Unassembled WGS sequence"/>
</dbReference>
<sequence>MFGPAARCRTASVWPRPSQVYVCRMRVKCRVLLHRHKGLSLRLLVVVVDVFSGRLRELEGTSPSQGIMGGLRALVADKVTATTDYGRL</sequence>
<protein>
    <recommendedName>
        <fullName evidence="3">Transposase</fullName>
    </recommendedName>
</protein>
<comment type="caution">
    <text evidence="1">The sequence shown here is derived from an EMBL/GenBank/DDBJ whole genome shotgun (WGS) entry which is preliminary data.</text>
</comment>
<evidence type="ECO:0000313" key="2">
    <source>
        <dbReference type="Proteomes" id="UP001627154"/>
    </source>
</evidence>
<dbReference type="AlphaFoldDB" id="A0ABD2WZ44"/>
<dbReference type="EMBL" id="JBJJXI010000060">
    <property type="protein sequence ID" value="KAL3397968.1"/>
    <property type="molecule type" value="Genomic_DNA"/>
</dbReference>
<evidence type="ECO:0008006" key="3">
    <source>
        <dbReference type="Google" id="ProtNLM"/>
    </source>
</evidence>
<proteinExistence type="predicted"/>
<evidence type="ECO:0000313" key="1">
    <source>
        <dbReference type="EMBL" id="KAL3397968.1"/>
    </source>
</evidence>
<keyword evidence="2" id="KW-1185">Reference proteome</keyword>
<accession>A0ABD2WZ44</accession>
<gene>
    <name evidence="1" type="ORF">TKK_008202</name>
</gene>
<reference evidence="1 2" key="1">
    <citation type="journal article" date="2024" name="bioRxiv">
        <title>A reference genome for Trichogramma kaykai: A tiny desert-dwelling parasitoid wasp with competing sex-ratio distorters.</title>
        <authorList>
            <person name="Culotta J."/>
            <person name="Lindsey A.R."/>
        </authorList>
    </citation>
    <scope>NUCLEOTIDE SEQUENCE [LARGE SCALE GENOMIC DNA]</scope>
    <source>
        <strain evidence="1 2">KSX58</strain>
    </source>
</reference>